<reference evidence="2" key="1">
    <citation type="submission" date="2012-11" db="EMBL/GenBank/DDBJ databases">
        <authorList>
            <person name="Lucero-Rivera Y.E."/>
            <person name="Tovar-Ramirez D."/>
        </authorList>
    </citation>
    <scope>NUCLEOTIDE SEQUENCE</scope>
    <source>
        <tissue evidence="2">Salivary gland</tissue>
    </source>
</reference>
<sequence length="126" mass="13258">MTQRPTTPLCFLLLAATAAAIVAIASAQTADDNKILVSAAWLCEGLECPEGKECTLEQPQCTSEDCSLKPSCSPRLENCKPCNPGCAHAILNRGASSGCHPCLCEIAVVRKPERQEEEAPSGSGNE</sequence>
<dbReference type="EMBL" id="GACK01004246">
    <property type="protein sequence ID" value="JAA60788.1"/>
    <property type="molecule type" value="mRNA"/>
</dbReference>
<name>L7MC46_RHIPC</name>
<organism evidence="2">
    <name type="scientific">Rhipicephalus pulchellus</name>
    <name type="common">Yellow backed tick</name>
    <name type="synonym">Dermacentor pulchellus</name>
    <dbReference type="NCBI Taxonomy" id="72859"/>
    <lineage>
        <taxon>Eukaryota</taxon>
        <taxon>Metazoa</taxon>
        <taxon>Ecdysozoa</taxon>
        <taxon>Arthropoda</taxon>
        <taxon>Chelicerata</taxon>
        <taxon>Arachnida</taxon>
        <taxon>Acari</taxon>
        <taxon>Parasitiformes</taxon>
        <taxon>Ixodida</taxon>
        <taxon>Ixodoidea</taxon>
        <taxon>Ixodidae</taxon>
        <taxon>Rhipicephalinae</taxon>
        <taxon>Rhipicephalus</taxon>
        <taxon>Rhipicephalus</taxon>
    </lineage>
</organism>
<evidence type="ECO:0000313" key="2">
    <source>
        <dbReference type="EMBL" id="JAA60788.1"/>
    </source>
</evidence>
<dbReference type="AlphaFoldDB" id="L7MC46"/>
<protein>
    <submittedName>
        <fullName evidence="2">Putative secreted peptide</fullName>
    </submittedName>
</protein>
<keyword evidence="1" id="KW-0732">Signal</keyword>
<feature type="chain" id="PRO_5003981863" evidence="1">
    <location>
        <begin position="28"/>
        <end position="126"/>
    </location>
</feature>
<reference evidence="2" key="2">
    <citation type="journal article" date="2015" name="J. Proteomics">
        <title>Sexual differences in the sialomes of the zebra tick, Rhipicephalus pulchellus.</title>
        <authorList>
            <person name="Tan A.W."/>
            <person name="Francischetti I.M."/>
            <person name="Slovak M."/>
            <person name="Kini R.M."/>
            <person name="Ribeiro J.M."/>
        </authorList>
    </citation>
    <scope>NUCLEOTIDE SEQUENCE</scope>
    <source>
        <tissue evidence="2">Salivary gland</tissue>
    </source>
</reference>
<evidence type="ECO:0000256" key="1">
    <source>
        <dbReference type="SAM" id="SignalP"/>
    </source>
</evidence>
<feature type="signal peptide" evidence="1">
    <location>
        <begin position="1"/>
        <end position="27"/>
    </location>
</feature>
<accession>L7MC46</accession>
<proteinExistence type="evidence at transcript level"/>